<evidence type="ECO:0000256" key="11">
    <source>
        <dbReference type="ARBA" id="ARBA00023251"/>
    </source>
</evidence>
<feature type="transmembrane region" description="Helical" evidence="17">
    <location>
        <begin position="23"/>
        <end position="51"/>
    </location>
</feature>
<keyword evidence="17" id="KW-1133">Transmembrane helix</keyword>
<dbReference type="Proteomes" id="UP001321786">
    <property type="component" value="Chromosome"/>
</dbReference>
<comment type="subcellular location">
    <subcellularLocation>
        <location evidence="2">Cell membrane</location>
        <topology evidence="2">Single-pass type II membrane protein</topology>
    </subcellularLocation>
</comment>
<dbReference type="EC" id="3.4.16.4" evidence="3"/>
<dbReference type="PANTHER" id="PTHR32282">
    <property type="entry name" value="BINDING PROTEIN TRANSPEPTIDASE, PUTATIVE-RELATED"/>
    <property type="match status" value="1"/>
</dbReference>
<dbReference type="AlphaFoldDB" id="A0AAU9E957"/>
<comment type="function">
    <text evidence="1">Cell wall formation. Synthesis of cross-linked peptidoglycan from the lipid intermediates. The enzyme has a penicillin-insensitive transglycosylase N-terminal domain (formation of linear glycan strands) and a penicillin-sensitive transpeptidase C-terminal domain (cross-linking of the peptide subunits).</text>
</comment>
<evidence type="ECO:0000256" key="4">
    <source>
        <dbReference type="ARBA" id="ARBA00018638"/>
    </source>
</evidence>
<dbReference type="RefSeq" id="WP_338535587.1">
    <property type="nucleotide sequence ID" value="NZ_AP028654.1"/>
</dbReference>
<evidence type="ECO:0000259" key="18">
    <source>
        <dbReference type="Pfam" id="PF00905"/>
    </source>
</evidence>
<keyword evidence="17" id="KW-0472">Membrane</keyword>
<feature type="region of interest" description="Disordered" evidence="16">
    <location>
        <begin position="1117"/>
        <end position="1141"/>
    </location>
</feature>
<dbReference type="SUPFAM" id="SSF56601">
    <property type="entry name" value="beta-lactamase/transpeptidase-like"/>
    <property type="match status" value="1"/>
</dbReference>
<keyword evidence="10" id="KW-0735">Signal-anchor</keyword>
<dbReference type="InterPro" id="IPR023346">
    <property type="entry name" value="Lysozyme-like_dom_sf"/>
</dbReference>
<keyword evidence="5" id="KW-0121">Carboxypeptidase</keyword>
<dbReference type="EMBL" id="AP028654">
    <property type="protein sequence ID" value="BEP29983.1"/>
    <property type="molecule type" value="Genomic_DNA"/>
</dbReference>
<dbReference type="Gene3D" id="3.40.710.10">
    <property type="entry name" value="DD-peptidase/beta-lactamase superfamily"/>
    <property type="match status" value="1"/>
</dbReference>
<dbReference type="EC" id="2.4.99.28" evidence="14"/>
<evidence type="ECO:0000256" key="5">
    <source>
        <dbReference type="ARBA" id="ARBA00022645"/>
    </source>
</evidence>
<evidence type="ECO:0000256" key="7">
    <source>
        <dbReference type="ARBA" id="ARBA00022676"/>
    </source>
</evidence>
<dbReference type="Gene3D" id="1.10.101.10">
    <property type="entry name" value="PGBD-like superfamily/PGBD"/>
    <property type="match status" value="1"/>
</dbReference>
<comment type="catalytic activity">
    <reaction evidence="13">
        <text>Preferential cleavage: (Ac)2-L-Lys-D-Ala-|-D-Ala. Also transpeptidation of peptidyl-alanyl moieties that are N-acyl substituents of D-alanine.</text>
        <dbReference type="EC" id="3.4.16.4"/>
    </reaction>
</comment>
<evidence type="ECO:0000313" key="22">
    <source>
        <dbReference type="Proteomes" id="UP001321786"/>
    </source>
</evidence>
<evidence type="ECO:0000256" key="12">
    <source>
        <dbReference type="ARBA" id="ARBA00023268"/>
    </source>
</evidence>
<protein>
    <recommendedName>
        <fullName evidence="4">Penicillin-binding protein 1A</fullName>
        <ecNumber evidence="14">2.4.99.28</ecNumber>
        <ecNumber evidence="3">3.4.16.4</ecNumber>
    </recommendedName>
</protein>
<dbReference type="InterPro" id="IPR012338">
    <property type="entry name" value="Beta-lactam/transpept-like"/>
</dbReference>
<evidence type="ECO:0000256" key="3">
    <source>
        <dbReference type="ARBA" id="ARBA00012448"/>
    </source>
</evidence>
<evidence type="ECO:0000259" key="20">
    <source>
        <dbReference type="Pfam" id="PF01471"/>
    </source>
</evidence>
<sequence>MSTGSKETNTTKKRKKRKKKKKFSLLTFFKIFIILIIVGGIVGSGVTYFYVKNVLKDIPQIDPSKINDLLGENSVILDSNGKVLETIQNSGLRTIIKYDDISKNTINAYIAVEDKTFWEHNGFNYIRLMGAIRDSVFRGKSIKGTSTISQQLARNLYLAEIKSVRSIERKIKEAYYAMQLENYLTKEQIIEAYLNTIYLGSGTNGVEAAAHKYFNKDAKDLDLIESAILAGIPANPLDYSPMRTVKKANVESSDYIIDDSSDLYSVIYNPGCEKRFKTVISIMYNNGHISKSEYEKAKQTDLKTVLHFGSTTNNEISSYFSDMVKNNVLKDLMVKYNYTRQEAQHMLYTKGLKIYSTIDFDMQKTLESAYSNKNLTAYYGASTVTAVKNFQSRNGLKSDGIAGSGTIQKLIDLGLVKKEDFSLKTYRKGLEHDDVIILKKALDSLGLMNYNDNIPKVTVRFNKQKNIITKEGTILLYKYDNFVNSKNQFIIPSSDYKYDENGNLVLFKNKRLYFYPKKQDGKLINIQAVLKTTYKYDKDNKANTKNSNGTYNIIDLYTYQGKDLLIKSSYKSFDNNKNLVINKKLFNDNPNFFNKDTNGNLLVNSDNYVITTKGVIQPQSSMVIIDYHSGELKAIVGGRNVEGSMIYNRAIKPRQPGSSIKPIGVYLPAIDSKNYTSSTVIDDRPTFLGSDPEVRWPLNWYEHSHTGFKYWGLLTLREGIEWSNNVISVKLANMIGVETSISYLKKLGITSLVESGRYNDYNLSSVALGGMTQGISPLEMAQAYGALANKGVLNKTITYTKVLNNNNEVILQTNSKKTLVVDEKSAYIVQDMMRTGVDHALSTGAQIRTNNKGIPVAGKTGTTSNKLDAWFVGYTPYYVASIWFGNDWNMPLNEGSHIAAKFWSQVMKEIHTDLPDKDFVKPNGIVYATVDTKSGKLPSELSYLDPRGTVKKEIFIKGTVPTETDDVHVKAAIDVSSGKLATEYCPTTLVEEKVFIKRPEPYDPNEFLDKDGNPILLRDSEYDLPTEFCDLHQGELIDINNINNSSTSNIHYIVQLPDKTYKVLVPFYVEKTSREKVLVPIDTIIMLDSSMSMPDGSVILPYDLKYYPNLDSLKGTINTNKPSTENTTPSSNSSNTNTSGN</sequence>
<evidence type="ECO:0000313" key="21">
    <source>
        <dbReference type="EMBL" id="BEP29983.1"/>
    </source>
</evidence>
<keyword evidence="17" id="KW-0812">Transmembrane</keyword>
<evidence type="ECO:0000256" key="6">
    <source>
        <dbReference type="ARBA" id="ARBA00022670"/>
    </source>
</evidence>
<dbReference type="GO" id="GO:0006508">
    <property type="term" value="P:proteolysis"/>
    <property type="evidence" value="ECO:0007669"/>
    <property type="project" value="UniProtKB-KW"/>
</dbReference>
<keyword evidence="7" id="KW-0328">Glycosyltransferase</keyword>
<dbReference type="InterPro" id="IPR001460">
    <property type="entry name" value="PCN-bd_Tpept"/>
</dbReference>
<keyword evidence="8" id="KW-0808">Transferase</keyword>
<dbReference type="PANTHER" id="PTHR32282:SF33">
    <property type="entry name" value="PEPTIDOGLYCAN GLYCOSYLTRANSFERASE"/>
    <property type="match status" value="1"/>
</dbReference>
<feature type="compositionally biased region" description="Low complexity" evidence="16">
    <location>
        <begin position="1118"/>
        <end position="1141"/>
    </location>
</feature>
<gene>
    <name evidence="21" type="ORF">HLPR_23140</name>
</gene>
<dbReference type="GO" id="GO:0008658">
    <property type="term" value="F:penicillin binding"/>
    <property type="evidence" value="ECO:0007669"/>
    <property type="project" value="InterPro"/>
</dbReference>
<evidence type="ECO:0000259" key="19">
    <source>
        <dbReference type="Pfam" id="PF00912"/>
    </source>
</evidence>
<dbReference type="GO" id="GO:0009002">
    <property type="term" value="F:serine-type D-Ala-D-Ala carboxypeptidase activity"/>
    <property type="evidence" value="ECO:0007669"/>
    <property type="project" value="UniProtKB-EC"/>
</dbReference>
<evidence type="ECO:0000256" key="13">
    <source>
        <dbReference type="ARBA" id="ARBA00034000"/>
    </source>
</evidence>
<evidence type="ECO:0000256" key="17">
    <source>
        <dbReference type="SAM" id="Phobius"/>
    </source>
</evidence>
<keyword evidence="6" id="KW-0645">Protease</keyword>
<evidence type="ECO:0000256" key="15">
    <source>
        <dbReference type="ARBA" id="ARBA00049902"/>
    </source>
</evidence>
<name>A0AAU9E957_9FIRM</name>
<dbReference type="GO" id="GO:0046677">
    <property type="term" value="P:response to antibiotic"/>
    <property type="evidence" value="ECO:0007669"/>
    <property type="project" value="UniProtKB-KW"/>
</dbReference>
<evidence type="ECO:0000256" key="2">
    <source>
        <dbReference type="ARBA" id="ARBA00004401"/>
    </source>
</evidence>
<dbReference type="GO" id="GO:0008955">
    <property type="term" value="F:peptidoglycan glycosyltransferase activity"/>
    <property type="evidence" value="ECO:0007669"/>
    <property type="project" value="UniProtKB-EC"/>
</dbReference>
<dbReference type="InterPro" id="IPR002477">
    <property type="entry name" value="Peptidoglycan-bd-like"/>
</dbReference>
<feature type="domain" description="Penicillin-binding protein transpeptidase" evidence="18">
    <location>
        <begin position="621"/>
        <end position="908"/>
    </location>
</feature>
<evidence type="ECO:0000256" key="1">
    <source>
        <dbReference type="ARBA" id="ARBA00002624"/>
    </source>
</evidence>
<dbReference type="Pfam" id="PF00912">
    <property type="entry name" value="Transgly"/>
    <property type="match status" value="1"/>
</dbReference>
<proteinExistence type="predicted"/>
<dbReference type="InterPro" id="IPR036950">
    <property type="entry name" value="PBP_transglycosylase"/>
</dbReference>
<dbReference type="KEGG" id="hprf:HLPR_23140"/>
<dbReference type="Gene3D" id="1.10.3810.10">
    <property type="entry name" value="Biosynthetic peptidoglycan transglycosylase-like"/>
    <property type="match status" value="1"/>
</dbReference>
<evidence type="ECO:0000256" key="9">
    <source>
        <dbReference type="ARBA" id="ARBA00022801"/>
    </source>
</evidence>
<keyword evidence="22" id="KW-1185">Reference proteome</keyword>
<feature type="domain" description="Peptidoglycan binding-like" evidence="20">
    <location>
        <begin position="362"/>
        <end position="410"/>
    </location>
</feature>
<comment type="catalytic activity">
    <reaction evidence="15">
        <text>[GlcNAc-(1-&gt;4)-Mur2Ac(oyl-L-Ala-gamma-D-Glu-L-Lys-D-Ala-D-Ala)](n)-di-trans,octa-cis-undecaprenyl diphosphate + beta-D-GlcNAc-(1-&gt;4)-Mur2Ac(oyl-L-Ala-gamma-D-Glu-L-Lys-D-Ala-D-Ala)-di-trans,octa-cis-undecaprenyl diphosphate = [GlcNAc-(1-&gt;4)-Mur2Ac(oyl-L-Ala-gamma-D-Glu-L-Lys-D-Ala-D-Ala)](n+1)-di-trans,octa-cis-undecaprenyl diphosphate + di-trans,octa-cis-undecaprenyl diphosphate + H(+)</text>
        <dbReference type="Rhea" id="RHEA:23708"/>
        <dbReference type="Rhea" id="RHEA-COMP:9602"/>
        <dbReference type="Rhea" id="RHEA-COMP:9603"/>
        <dbReference type="ChEBI" id="CHEBI:15378"/>
        <dbReference type="ChEBI" id="CHEBI:58405"/>
        <dbReference type="ChEBI" id="CHEBI:60033"/>
        <dbReference type="ChEBI" id="CHEBI:78435"/>
        <dbReference type="EC" id="2.4.99.28"/>
    </reaction>
</comment>
<evidence type="ECO:0000256" key="16">
    <source>
        <dbReference type="SAM" id="MobiDB-lite"/>
    </source>
</evidence>
<accession>A0AAU9E957</accession>
<keyword evidence="11" id="KW-0046">Antibiotic resistance</keyword>
<keyword evidence="9" id="KW-0378">Hydrolase</keyword>
<keyword evidence="12" id="KW-0511">Multifunctional enzyme</keyword>
<dbReference type="InterPro" id="IPR001264">
    <property type="entry name" value="Glyco_trans_51"/>
</dbReference>
<reference evidence="21 22" key="1">
    <citation type="submission" date="2023-08" db="EMBL/GenBank/DDBJ databases">
        <title>Helicovermis profunda gen. nov., sp. nov., a novel mesophilic, fermentative bacterium within the Bacillota from a deep-sea hydrothermal vent chimney.</title>
        <authorList>
            <person name="Miyazaki U."/>
            <person name="Mizutani D."/>
            <person name="Hashimoto Y."/>
            <person name="Tame A."/>
            <person name="Sawayama S."/>
            <person name="Miyazaki J."/>
            <person name="Takai K."/>
            <person name="Nakagawa S."/>
        </authorList>
    </citation>
    <scope>NUCLEOTIDE SEQUENCE [LARGE SCALE GENOMIC DNA]</scope>
    <source>
        <strain evidence="21 22">S502</strain>
    </source>
</reference>
<dbReference type="Pfam" id="PF01471">
    <property type="entry name" value="PG_binding_1"/>
    <property type="match status" value="1"/>
</dbReference>
<dbReference type="GO" id="GO:0005886">
    <property type="term" value="C:plasma membrane"/>
    <property type="evidence" value="ECO:0007669"/>
    <property type="project" value="UniProtKB-SubCell"/>
</dbReference>
<evidence type="ECO:0000256" key="8">
    <source>
        <dbReference type="ARBA" id="ARBA00022679"/>
    </source>
</evidence>
<dbReference type="InterPro" id="IPR050396">
    <property type="entry name" value="Glycosyltr_51/Transpeptidase"/>
</dbReference>
<evidence type="ECO:0000256" key="10">
    <source>
        <dbReference type="ARBA" id="ARBA00022968"/>
    </source>
</evidence>
<evidence type="ECO:0000256" key="14">
    <source>
        <dbReference type="ARBA" id="ARBA00044770"/>
    </source>
</evidence>
<dbReference type="SUPFAM" id="SSF53955">
    <property type="entry name" value="Lysozyme-like"/>
    <property type="match status" value="1"/>
</dbReference>
<organism evidence="21 22">
    <name type="scientific">Helicovermis profundi</name>
    <dbReference type="NCBI Taxonomy" id="3065157"/>
    <lineage>
        <taxon>Bacteria</taxon>
        <taxon>Bacillati</taxon>
        <taxon>Bacillota</taxon>
        <taxon>Clostridia</taxon>
        <taxon>Helicovermis</taxon>
    </lineage>
</organism>
<dbReference type="Pfam" id="PF00905">
    <property type="entry name" value="Transpeptidase"/>
    <property type="match status" value="1"/>
</dbReference>
<dbReference type="InterPro" id="IPR036366">
    <property type="entry name" value="PGBDSf"/>
</dbReference>
<feature type="domain" description="Glycosyl transferase family 51" evidence="19">
    <location>
        <begin position="81"/>
        <end position="250"/>
    </location>
</feature>